<feature type="domain" description="DUF7959" evidence="4">
    <location>
        <begin position="487"/>
        <end position="570"/>
    </location>
</feature>
<evidence type="ECO:0000259" key="3">
    <source>
        <dbReference type="Pfam" id="PF25898"/>
    </source>
</evidence>
<keyword evidence="1" id="KW-0472">Membrane</keyword>
<dbReference type="EMBL" id="JAWDGP010006298">
    <property type="protein sequence ID" value="KAK3743744.1"/>
    <property type="molecule type" value="Genomic_DNA"/>
</dbReference>
<comment type="caution">
    <text evidence="5">The sequence shown here is derived from an EMBL/GenBank/DDBJ whole genome shotgun (WGS) entry which is preliminary data.</text>
</comment>
<keyword evidence="1" id="KW-0812">Transmembrane</keyword>
<evidence type="ECO:0000256" key="1">
    <source>
        <dbReference type="SAM" id="Phobius"/>
    </source>
</evidence>
<dbReference type="AlphaFoldDB" id="A0AAE1CXU7"/>
<dbReference type="PANTHER" id="PTHR36902">
    <property type="entry name" value="ENRICHED IN SURFACE-LABELED PROTEOME PROTEIN 9"/>
    <property type="match status" value="1"/>
</dbReference>
<dbReference type="Proteomes" id="UP001283361">
    <property type="component" value="Unassembled WGS sequence"/>
</dbReference>
<name>A0AAE1CXU7_9GAST</name>
<keyword evidence="6" id="KW-1185">Reference proteome</keyword>
<organism evidence="5 6">
    <name type="scientific">Elysia crispata</name>
    <name type="common">lettuce slug</name>
    <dbReference type="NCBI Taxonomy" id="231223"/>
    <lineage>
        <taxon>Eukaryota</taxon>
        <taxon>Metazoa</taxon>
        <taxon>Spiralia</taxon>
        <taxon>Lophotrochozoa</taxon>
        <taxon>Mollusca</taxon>
        <taxon>Gastropoda</taxon>
        <taxon>Heterobranchia</taxon>
        <taxon>Euthyneura</taxon>
        <taxon>Panpulmonata</taxon>
        <taxon>Sacoglossa</taxon>
        <taxon>Placobranchoidea</taxon>
        <taxon>Plakobranchidae</taxon>
        <taxon>Elysia</taxon>
    </lineage>
</organism>
<accession>A0AAE1CXU7</accession>
<proteinExistence type="predicted"/>
<feature type="transmembrane region" description="Helical" evidence="1">
    <location>
        <begin position="604"/>
        <end position="628"/>
    </location>
</feature>
<gene>
    <name evidence="5" type="ORF">RRG08_043476</name>
</gene>
<evidence type="ECO:0000313" key="5">
    <source>
        <dbReference type="EMBL" id="KAK3743744.1"/>
    </source>
</evidence>
<dbReference type="Pfam" id="PF25898">
    <property type="entry name" value="LolA_2nd_metazoa"/>
    <property type="match status" value="1"/>
</dbReference>
<dbReference type="PANTHER" id="PTHR36902:SF1">
    <property type="entry name" value="ENRICHED IN SURFACE-LABELED PROTEOME PROTEIN 9"/>
    <property type="match status" value="1"/>
</dbReference>
<dbReference type="InterPro" id="IPR058831">
    <property type="entry name" value="LolA-like_dom_2nd"/>
</dbReference>
<feature type="signal peptide" evidence="2">
    <location>
        <begin position="1"/>
        <end position="23"/>
    </location>
</feature>
<dbReference type="InterPro" id="IPR058265">
    <property type="entry name" value="DUF7959"/>
</dbReference>
<keyword evidence="2" id="KW-0732">Signal</keyword>
<reference evidence="5" key="1">
    <citation type="journal article" date="2023" name="G3 (Bethesda)">
        <title>A reference genome for the long-term kleptoplast-retaining sea slug Elysia crispata morphotype clarki.</title>
        <authorList>
            <person name="Eastman K.E."/>
            <person name="Pendleton A.L."/>
            <person name="Shaikh M.A."/>
            <person name="Suttiyut T."/>
            <person name="Ogas R."/>
            <person name="Tomko P."/>
            <person name="Gavelis G."/>
            <person name="Widhalm J.R."/>
            <person name="Wisecaver J.H."/>
        </authorList>
    </citation>
    <scope>NUCLEOTIDE SEQUENCE</scope>
    <source>
        <strain evidence="5">ECLA1</strain>
    </source>
</reference>
<dbReference type="Pfam" id="PF25899">
    <property type="entry name" value="DUF7959"/>
    <property type="match status" value="1"/>
</dbReference>
<feature type="domain" description="LolA-like" evidence="3">
    <location>
        <begin position="245"/>
        <end position="454"/>
    </location>
</feature>
<evidence type="ECO:0000313" key="6">
    <source>
        <dbReference type="Proteomes" id="UP001283361"/>
    </source>
</evidence>
<sequence>MGQQSNHWVIALVVYTFLKLADADLCTVSTTDVVNADDEFSFGTIFKLKVEGISANSIFHADTYFSGLSRKMRVNLMADALNIHVYHDYKNHETSTYNFPEDKPRTCKVDPNMRGGNGYYIVPHDIKEGDQPKVTDILRLSGSSGFGDDIKLHKSKDPVVFRTLSCTKYTSCQKIFDENGDEMVVEVSHLVSNTQFTKAEDGTVPIQITLNGEYVSGSKKSQAVSYTYNLYHYKKYFDHENIEYPLGVVCEDKKRLSDFPSLPTYMSFGQEIHYPDQTTKIETIETVFDKDLNFVEEKYFDEKGKIRMRRLDDFNTGLSYRLPDNDYSSCEVSKITDAPQLNDFVRGDDDTIEMVTPEQFFHSGGIQFYFNGIRHFDYIETEEWSGKDKKTGKIYSWFFTSNVEFSLNTYAKGAKDPSGENYRIPYKRMIWDDEKSNPTSTYFYKVDFTKPELTSNYYSCFKGNPKPVFIEVTGLIENQLVKDQKIVERRFTKTLVDALQISRLRIAHLQIDFIDDLGFVSFNLCGLPKVEGNRIKGRKKRKEPTQQAVMAMLKNKLKNESIMFNVGNKDILIESGGKIIENPYMTSFKLVVGEGSQGYSTGALAGLGVGMTLLGLLVGGAIGFWLFFKRG</sequence>
<protein>
    <submittedName>
        <fullName evidence="5">Uncharacterized protein</fullName>
    </submittedName>
</protein>
<feature type="chain" id="PRO_5042113938" evidence="2">
    <location>
        <begin position="24"/>
        <end position="631"/>
    </location>
</feature>
<evidence type="ECO:0000256" key="2">
    <source>
        <dbReference type="SAM" id="SignalP"/>
    </source>
</evidence>
<keyword evidence="1" id="KW-1133">Transmembrane helix</keyword>
<evidence type="ECO:0000259" key="4">
    <source>
        <dbReference type="Pfam" id="PF25899"/>
    </source>
</evidence>